<dbReference type="Proteomes" id="UP000095282">
    <property type="component" value="Unplaced"/>
</dbReference>
<protein>
    <submittedName>
        <fullName evidence="3">BTB domain-containing protein</fullName>
    </submittedName>
</protein>
<evidence type="ECO:0000313" key="2">
    <source>
        <dbReference type="Proteomes" id="UP000095282"/>
    </source>
</evidence>
<dbReference type="PANTHER" id="PTHR11145">
    <property type="entry name" value="BTB/POZ DOMAIN-CONTAINING ADAPTER FOR CUL3-MEDIATED RHOA DEGRADATION PROTEIN FAMILY MEMBER"/>
    <property type="match status" value="1"/>
</dbReference>
<dbReference type="InterPro" id="IPR045068">
    <property type="entry name" value="BACURD1-3"/>
</dbReference>
<keyword evidence="2" id="KW-1185">Reference proteome</keyword>
<dbReference type="STRING" id="1561998.A0A1I7TI47"/>
<dbReference type="Pfam" id="PF02214">
    <property type="entry name" value="BTB_2"/>
    <property type="match status" value="1"/>
</dbReference>
<dbReference type="Gene3D" id="3.30.710.10">
    <property type="entry name" value="Potassium Channel Kv1.1, Chain A"/>
    <property type="match status" value="1"/>
</dbReference>
<dbReference type="AlphaFoldDB" id="A0A1I7TI47"/>
<dbReference type="InterPro" id="IPR000210">
    <property type="entry name" value="BTB/POZ_dom"/>
</dbReference>
<dbReference type="InterPro" id="IPR011333">
    <property type="entry name" value="SKP1/BTB/POZ_sf"/>
</dbReference>
<dbReference type="SMART" id="SM00225">
    <property type="entry name" value="BTB"/>
    <property type="match status" value="1"/>
</dbReference>
<dbReference type="eggNOG" id="KOG2716">
    <property type="taxonomic scope" value="Eukaryota"/>
</dbReference>
<organism evidence="2 3">
    <name type="scientific">Caenorhabditis tropicalis</name>
    <dbReference type="NCBI Taxonomy" id="1561998"/>
    <lineage>
        <taxon>Eukaryota</taxon>
        <taxon>Metazoa</taxon>
        <taxon>Ecdysozoa</taxon>
        <taxon>Nematoda</taxon>
        <taxon>Chromadorea</taxon>
        <taxon>Rhabditida</taxon>
        <taxon>Rhabditina</taxon>
        <taxon>Rhabditomorpha</taxon>
        <taxon>Rhabditoidea</taxon>
        <taxon>Rhabditidae</taxon>
        <taxon>Peloderinae</taxon>
        <taxon>Caenorhabditis</taxon>
    </lineage>
</organism>
<dbReference type="GO" id="GO:0051260">
    <property type="term" value="P:protein homooligomerization"/>
    <property type="evidence" value="ECO:0007669"/>
    <property type="project" value="InterPro"/>
</dbReference>
<dbReference type="CDD" id="cd18316">
    <property type="entry name" value="BTB_POZ_KCTD-like"/>
    <property type="match status" value="1"/>
</dbReference>
<proteinExistence type="predicted"/>
<dbReference type="PROSITE" id="PS50097">
    <property type="entry name" value="BTB"/>
    <property type="match status" value="1"/>
</dbReference>
<dbReference type="InterPro" id="IPR003131">
    <property type="entry name" value="T1-type_BTB"/>
</dbReference>
<evidence type="ECO:0000313" key="3">
    <source>
        <dbReference type="WBParaSite" id="Csp11.Scaffold620.g6158.t1"/>
    </source>
</evidence>
<dbReference type="SUPFAM" id="SSF54695">
    <property type="entry name" value="POZ domain"/>
    <property type="match status" value="1"/>
</dbReference>
<reference evidence="3" key="1">
    <citation type="submission" date="2016-11" db="UniProtKB">
        <authorList>
            <consortium name="WormBaseParasite"/>
        </authorList>
    </citation>
    <scope>IDENTIFICATION</scope>
</reference>
<dbReference type="PANTHER" id="PTHR11145:SF19">
    <property type="entry name" value="BTB DOMAIN-CONTAINING PROTEIN-RELATED"/>
    <property type="match status" value="1"/>
</dbReference>
<feature type="domain" description="BTB" evidence="1">
    <location>
        <begin position="4"/>
        <end position="74"/>
    </location>
</feature>
<dbReference type="WBParaSite" id="Csp11.Scaffold620.g6158.t1">
    <property type="protein sequence ID" value="Csp11.Scaffold620.g6158.t1"/>
    <property type="gene ID" value="Csp11.Scaffold620.g6158"/>
</dbReference>
<evidence type="ECO:0000259" key="1">
    <source>
        <dbReference type="PROSITE" id="PS50097"/>
    </source>
</evidence>
<sequence>MSSQNAIIKLNVGGKVFKTTKSTLKKVDGFFRTIVETSVPIGRDEEGCIIVQRNPKHFGLILNYLRYGTIQLPANYYLLKAISEEADFYLLIDLKEICDKKARIIRKTLHFIQRPMNHRFVPGPLSAHQVSASISALIRSCKVQLRRESDSKQAEPLFRPVSYISKYQNSN</sequence>
<name>A0A1I7TI47_9PELO</name>
<accession>A0A1I7TI47</accession>